<proteinExistence type="predicted"/>
<dbReference type="Proteomes" id="UP000294933">
    <property type="component" value="Unassembled WGS sequence"/>
</dbReference>
<evidence type="ECO:0000256" key="1">
    <source>
        <dbReference type="SAM" id="MobiDB-lite"/>
    </source>
</evidence>
<dbReference type="EMBL" id="ML170363">
    <property type="protein sequence ID" value="TDL14261.1"/>
    <property type="molecule type" value="Genomic_DNA"/>
</dbReference>
<protein>
    <submittedName>
        <fullName evidence="3">Uncharacterized protein</fullName>
    </submittedName>
</protein>
<accession>A0A4Y7PGW9</accession>
<gene>
    <name evidence="3" type="ORF">BD410DRAFT_265081</name>
</gene>
<evidence type="ECO:0000256" key="2">
    <source>
        <dbReference type="SAM" id="Phobius"/>
    </source>
</evidence>
<dbReference type="InterPro" id="IPR036188">
    <property type="entry name" value="FAD/NAD-bd_sf"/>
</dbReference>
<feature type="region of interest" description="Disordered" evidence="1">
    <location>
        <begin position="200"/>
        <end position="219"/>
    </location>
</feature>
<keyword evidence="2" id="KW-0472">Membrane</keyword>
<feature type="transmembrane region" description="Helical" evidence="2">
    <location>
        <begin position="45"/>
        <end position="67"/>
    </location>
</feature>
<keyword evidence="2" id="KW-0812">Transmembrane</keyword>
<name>A0A4Y7PGW9_9AGAM</name>
<dbReference type="Gene3D" id="3.50.50.60">
    <property type="entry name" value="FAD/NAD(P)-binding domain"/>
    <property type="match status" value="1"/>
</dbReference>
<dbReference type="VEuPathDB" id="FungiDB:BD410DRAFT_265081"/>
<keyword evidence="4" id="KW-1185">Reference proteome</keyword>
<sequence>MGRSKATAITYRSHLSRAGRSKFSSQHASSSLVPPEQRGSFGSRFVFSPLTSVLLFTAHLVAIRMLLGCDYSFLVMFYHMRSPVPQAFAKTPQIYRYALGHLVVEGRCVATDATLVLQGGPGSRVATHAHLAEVLKGGVLGGSKRVKRAVCVEFCEKTVGGRYGVSTREEIIFSAGAVHTLQIRLLSGVRPAARIDTLWTTPPSPSSIKSSPASPSTGFARCRSAIR</sequence>
<organism evidence="3 4">
    <name type="scientific">Rickenella mellea</name>
    <dbReference type="NCBI Taxonomy" id="50990"/>
    <lineage>
        <taxon>Eukaryota</taxon>
        <taxon>Fungi</taxon>
        <taxon>Dikarya</taxon>
        <taxon>Basidiomycota</taxon>
        <taxon>Agaricomycotina</taxon>
        <taxon>Agaricomycetes</taxon>
        <taxon>Hymenochaetales</taxon>
        <taxon>Rickenellaceae</taxon>
        <taxon>Rickenella</taxon>
    </lineage>
</organism>
<feature type="compositionally biased region" description="Low complexity" evidence="1">
    <location>
        <begin position="206"/>
        <end position="216"/>
    </location>
</feature>
<dbReference type="AlphaFoldDB" id="A0A4Y7PGW9"/>
<evidence type="ECO:0000313" key="3">
    <source>
        <dbReference type="EMBL" id="TDL14261.1"/>
    </source>
</evidence>
<reference evidence="3 4" key="1">
    <citation type="submission" date="2018-06" db="EMBL/GenBank/DDBJ databases">
        <title>A transcriptomic atlas of mushroom development highlights an independent origin of complex multicellularity.</title>
        <authorList>
            <consortium name="DOE Joint Genome Institute"/>
            <person name="Krizsan K."/>
            <person name="Almasi E."/>
            <person name="Merenyi Z."/>
            <person name="Sahu N."/>
            <person name="Viragh M."/>
            <person name="Koszo T."/>
            <person name="Mondo S."/>
            <person name="Kiss B."/>
            <person name="Balint B."/>
            <person name="Kues U."/>
            <person name="Barry K."/>
            <person name="Hegedus J.C."/>
            <person name="Henrissat B."/>
            <person name="Johnson J."/>
            <person name="Lipzen A."/>
            <person name="Ohm R."/>
            <person name="Nagy I."/>
            <person name="Pangilinan J."/>
            <person name="Yan J."/>
            <person name="Xiong Y."/>
            <person name="Grigoriev I.V."/>
            <person name="Hibbett D.S."/>
            <person name="Nagy L.G."/>
        </authorList>
    </citation>
    <scope>NUCLEOTIDE SEQUENCE [LARGE SCALE GENOMIC DNA]</scope>
    <source>
        <strain evidence="3 4">SZMC22713</strain>
    </source>
</reference>
<evidence type="ECO:0000313" key="4">
    <source>
        <dbReference type="Proteomes" id="UP000294933"/>
    </source>
</evidence>
<keyword evidence="2" id="KW-1133">Transmembrane helix</keyword>